<protein>
    <submittedName>
        <fullName evidence="1">Uncharacterized protein</fullName>
    </submittedName>
</protein>
<comment type="caution">
    <text evidence="1">The sequence shown here is derived from an EMBL/GenBank/DDBJ whole genome shotgun (WGS) entry which is preliminary data.</text>
</comment>
<reference evidence="1" key="1">
    <citation type="journal article" date="2023" name="Mol. Biol. Evol.">
        <title>Third-Generation Sequencing Reveals the Adaptive Role of the Epigenome in Three Deep-Sea Polychaetes.</title>
        <authorList>
            <person name="Perez M."/>
            <person name="Aroh O."/>
            <person name="Sun Y."/>
            <person name="Lan Y."/>
            <person name="Juniper S.K."/>
            <person name="Young C.R."/>
            <person name="Angers B."/>
            <person name="Qian P.Y."/>
        </authorList>
    </citation>
    <scope>NUCLEOTIDE SEQUENCE</scope>
    <source>
        <strain evidence="1">R07B-5</strain>
    </source>
</reference>
<name>A0AAD9K400_RIDPI</name>
<accession>A0AAD9K400</accession>
<evidence type="ECO:0000313" key="1">
    <source>
        <dbReference type="EMBL" id="KAK2164327.1"/>
    </source>
</evidence>
<evidence type="ECO:0000313" key="2">
    <source>
        <dbReference type="Proteomes" id="UP001209878"/>
    </source>
</evidence>
<gene>
    <name evidence="1" type="ORF">NP493_1422g00018</name>
</gene>
<proteinExistence type="predicted"/>
<dbReference type="AlphaFoldDB" id="A0AAD9K400"/>
<sequence length="132" mass="15104">MILGVDLKLILRICQRSIGFSLLTRQLKKCSLRVVFANLPKCGNEIEIDWYSAGISVRVTKKRTIMFSFVTFYKTRIMICNNGTNIICNWRVMPVLLYISTVKGGRQPLMIHGVMIARMRGPQLPLLRICVT</sequence>
<organism evidence="1 2">
    <name type="scientific">Ridgeia piscesae</name>
    <name type="common">Tubeworm</name>
    <dbReference type="NCBI Taxonomy" id="27915"/>
    <lineage>
        <taxon>Eukaryota</taxon>
        <taxon>Metazoa</taxon>
        <taxon>Spiralia</taxon>
        <taxon>Lophotrochozoa</taxon>
        <taxon>Annelida</taxon>
        <taxon>Polychaeta</taxon>
        <taxon>Sedentaria</taxon>
        <taxon>Canalipalpata</taxon>
        <taxon>Sabellida</taxon>
        <taxon>Siboglinidae</taxon>
        <taxon>Ridgeia</taxon>
    </lineage>
</organism>
<dbReference type="Proteomes" id="UP001209878">
    <property type="component" value="Unassembled WGS sequence"/>
</dbReference>
<dbReference type="EMBL" id="JAODUO010001420">
    <property type="protein sequence ID" value="KAK2164327.1"/>
    <property type="molecule type" value="Genomic_DNA"/>
</dbReference>
<keyword evidence="2" id="KW-1185">Reference proteome</keyword>